<keyword evidence="1" id="KW-0472">Membrane</keyword>
<gene>
    <name evidence="2" type="ORF">SORBI_3008G133800</name>
</gene>
<organism evidence="2 3">
    <name type="scientific">Sorghum bicolor</name>
    <name type="common">Sorghum</name>
    <name type="synonym">Sorghum vulgare</name>
    <dbReference type="NCBI Taxonomy" id="4558"/>
    <lineage>
        <taxon>Eukaryota</taxon>
        <taxon>Viridiplantae</taxon>
        <taxon>Streptophyta</taxon>
        <taxon>Embryophyta</taxon>
        <taxon>Tracheophyta</taxon>
        <taxon>Spermatophyta</taxon>
        <taxon>Magnoliopsida</taxon>
        <taxon>Liliopsida</taxon>
        <taxon>Poales</taxon>
        <taxon>Poaceae</taxon>
        <taxon>PACMAD clade</taxon>
        <taxon>Panicoideae</taxon>
        <taxon>Andropogonodae</taxon>
        <taxon>Andropogoneae</taxon>
        <taxon>Sorghinae</taxon>
        <taxon>Sorghum</taxon>
    </lineage>
</organism>
<dbReference type="EMBL" id="CM000767">
    <property type="protein sequence ID" value="KXG23737.1"/>
    <property type="molecule type" value="Genomic_DNA"/>
</dbReference>
<evidence type="ECO:0000313" key="2">
    <source>
        <dbReference type="EMBL" id="KXG23737.1"/>
    </source>
</evidence>
<dbReference type="AlphaFoldDB" id="A0A1B6PDN2"/>
<proteinExistence type="predicted"/>
<dbReference type="OMA" id="VQFAYDW"/>
<evidence type="ECO:0000256" key="1">
    <source>
        <dbReference type="SAM" id="Phobius"/>
    </source>
</evidence>
<dbReference type="Gramene" id="KXG23737">
    <property type="protein sequence ID" value="KXG23737"/>
    <property type="gene ID" value="SORBI_3008G133800"/>
</dbReference>
<reference evidence="2 3" key="1">
    <citation type="journal article" date="2009" name="Nature">
        <title>The Sorghum bicolor genome and the diversification of grasses.</title>
        <authorList>
            <person name="Paterson A.H."/>
            <person name="Bowers J.E."/>
            <person name="Bruggmann R."/>
            <person name="Dubchak I."/>
            <person name="Grimwood J."/>
            <person name="Gundlach H."/>
            <person name="Haberer G."/>
            <person name="Hellsten U."/>
            <person name="Mitros T."/>
            <person name="Poliakov A."/>
            <person name="Schmutz J."/>
            <person name="Spannagl M."/>
            <person name="Tang H."/>
            <person name="Wang X."/>
            <person name="Wicker T."/>
            <person name="Bharti A.K."/>
            <person name="Chapman J."/>
            <person name="Feltus F.A."/>
            <person name="Gowik U."/>
            <person name="Grigoriev I.V."/>
            <person name="Lyons E."/>
            <person name="Maher C.A."/>
            <person name="Martis M."/>
            <person name="Narechania A."/>
            <person name="Otillar R.P."/>
            <person name="Penning B.W."/>
            <person name="Salamov A.A."/>
            <person name="Wang Y."/>
            <person name="Zhang L."/>
            <person name="Carpita N.C."/>
            <person name="Freeling M."/>
            <person name="Gingle A.R."/>
            <person name="Hash C.T."/>
            <person name="Keller B."/>
            <person name="Klein P."/>
            <person name="Kresovich S."/>
            <person name="McCann M.C."/>
            <person name="Ming R."/>
            <person name="Peterson D.G."/>
            <person name="Mehboob-ur-Rahman"/>
            <person name="Ware D."/>
            <person name="Westhoff P."/>
            <person name="Mayer K.F."/>
            <person name="Messing J."/>
            <person name="Rokhsar D.S."/>
        </authorList>
    </citation>
    <scope>NUCLEOTIDE SEQUENCE [LARGE SCALE GENOMIC DNA]</scope>
    <source>
        <strain evidence="3">cv. BTx623</strain>
    </source>
</reference>
<reference evidence="3" key="2">
    <citation type="journal article" date="2018" name="Plant J.">
        <title>The Sorghum bicolor reference genome: improved assembly, gene annotations, a transcriptome atlas, and signatures of genome organization.</title>
        <authorList>
            <person name="McCormick R.F."/>
            <person name="Truong S.K."/>
            <person name="Sreedasyam A."/>
            <person name="Jenkins J."/>
            <person name="Shu S."/>
            <person name="Sims D."/>
            <person name="Kennedy M."/>
            <person name="Amirebrahimi M."/>
            <person name="Weers B.D."/>
            <person name="McKinley B."/>
            <person name="Mattison A."/>
            <person name="Morishige D.T."/>
            <person name="Grimwood J."/>
            <person name="Schmutz J."/>
            <person name="Mullet J.E."/>
        </authorList>
    </citation>
    <scope>NUCLEOTIDE SEQUENCE [LARGE SCALE GENOMIC DNA]</scope>
    <source>
        <strain evidence="3">cv. BTx623</strain>
    </source>
</reference>
<dbReference type="InParanoid" id="A0A1B6PDN2"/>
<feature type="transmembrane region" description="Helical" evidence="1">
    <location>
        <begin position="7"/>
        <end position="28"/>
    </location>
</feature>
<name>A0A1B6PDN2_SORBI</name>
<evidence type="ECO:0000313" key="3">
    <source>
        <dbReference type="Proteomes" id="UP000000768"/>
    </source>
</evidence>
<keyword evidence="3" id="KW-1185">Reference proteome</keyword>
<keyword evidence="1" id="KW-1133">Transmembrane helix</keyword>
<sequence>MAGKSTILALFTWAMTLLLIFMTAHVLLYGNLGCRPVSGPTPLLLTSVQFAYDWAVSLTFSLGPITNCEAARVWDQVVQTRLATFRRYSPPVRT</sequence>
<protein>
    <submittedName>
        <fullName evidence="2">Uncharacterized protein</fullName>
    </submittedName>
</protein>
<dbReference type="Proteomes" id="UP000000768">
    <property type="component" value="Chromosome 8"/>
</dbReference>
<accession>A0A1B6PDN2</accession>
<keyword evidence="1" id="KW-0812">Transmembrane</keyword>